<feature type="signal peptide" evidence="2">
    <location>
        <begin position="1"/>
        <end position="28"/>
    </location>
</feature>
<keyword evidence="2" id="KW-0732">Signal</keyword>
<name>A0A7R9FJA3_9NEOP</name>
<proteinExistence type="predicted"/>
<dbReference type="GO" id="GO:0005576">
    <property type="term" value="C:extracellular region"/>
    <property type="evidence" value="ECO:0007669"/>
    <property type="project" value="TreeGrafter"/>
</dbReference>
<sequence>MRAGRDWPLSALLVTSCALLVTSQPAGGDYLVGVGIGDMTGPAAEIGMMGYANLKQKTAGIHLRQFSRAYVIDDGDSRMAFVSADVGMIPHGIRKQVSYPQSYNVSAIFTCELLQGHSLTDRYINENRRKLVRFGRAQTLGHHILADVTTLLTW</sequence>
<protein>
    <recommendedName>
        <fullName evidence="1">Neutral ceramidase</fullName>
    </recommendedName>
</protein>
<evidence type="ECO:0000256" key="2">
    <source>
        <dbReference type="SAM" id="SignalP"/>
    </source>
</evidence>
<dbReference type="PROSITE" id="PS51257">
    <property type="entry name" value="PROKAR_LIPOPROTEIN"/>
    <property type="match status" value="1"/>
</dbReference>
<evidence type="ECO:0000313" key="4">
    <source>
        <dbReference type="EMBL" id="CAD7453802.1"/>
    </source>
</evidence>
<dbReference type="AlphaFoldDB" id="A0A7R9FJA3"/>
<dbReference type="GO" id="GO:0046514">
    <property type="term" value="P:ceramide catabolic process"/>
    <property type="evidence" value="ECO:0007669"/>
    <property type="project" value="InterPro"/>
</dbReference>
<organism evidence="4">
    <name type="scientific">Timema tahoe</name>
    <dbReference type="NCBI Taxonomy" id="61484"/>
    <lineage>
        <taxon>Eukaryota</taxon>
        <taxon>Metazoa</taxon>
        <taxon>Ecdysozoa</taxon>
        <taxon>Arthropoda</taxon>
        <taxon>Hexapoda</taxon>
        <taxon>Insecta</taxon>
        <taxon>Pterygota</taxon>
        <taxon>Neoptera</taxon>
        <taxon>Polyneoptera</taxon>
        <taxon>Phasmatodea</taxon>
        <taxon>Timematodea</taxon>
        <taxon>Timematoidea</taxon>
        <taxon>Timematidae</taxon>
        <taxon>Timema</taxon>
    </lineage>
</organism>
<dbReference type="PANTHER" id="PTHR12670">
    <property type="entry name" value="CERAMIDASE"/>
    <property type="match status" value="1"/>
</dbReference>
<evidence type="ECO:0000259" key="3">
    <source>
        <dbReference type="Pfam" id="PF04734"/>
    </source>
</evidence>
<dbReference type="InterPro" id="IPR006823">
    <property type="entry name" value="Ceramidase_alk"/>
</dbReference>
<reference evidence="4" key="1">
    <citation type="submission" date="2020-11" db="EMBL/GenBank/DDBJ databases">
        <authorList>
            <person name="Tran Van P."/>
        </authorList>
    </citation>
    <scope>NUCLEOTIDE SEQUENCE</scope>
</reference>
<feature type="chain" id="PRO_5031041008" description="Neutral ceramidase" evidence="2">
    <location>
        <begin position="29"/>
        <end position="154"/>
    </location>
</feature>
<accession>A0A7R9FJA3</accession>
<feature type="domain" description="Neutral/alkaline non-lysosomal ceramidase N-terminal" evidence="3">
    <location>
        <begin position="30"/>
        <end position="98"/>
    </location>
</feature>
<evidence type="ECO:0000256" key="1">
    <source>
        <dbReference type="ARBA" id="ARBA00019235"/>
    </source>
</evidence>
<dbReference type="InterPro" id="IPR031329">
    <property type="entry name" value="NEUT/ALK_ceramidase_N"/>
</dbReference>
<gene>
    <name evidence="4" type="ORF">TTEB3V08_LOCUS1923</name>
</gene>
<dbReference type="EMBL" id="OE000431">
    <property type="protein sequence ID" value="CAD7453802.1"/>
    <property type="molecule type" value="Genomic_DNA"/>
</dbReference>
<dbReference type="GO" id="GO:0042759">
    <property type="term" value="P:long-chain fatty acid biosynthetic process"/>
    <property type="evidence" value="ECO:0007669"/>
    <property type="project" value="TreeGrafter"/>
</dbReference>
<dbReference type="GO" id="GO:0017040">
    <property type="term" value="F:N-acylsphingosine amidohydrolase activity"/>
    <property type="evidence" value="ECO:0007669"/>
    <property type="project" value="InterPro"/>
</dbReference>
<dbReference type="PANTHER" id="PTHR12670:SF1">
    <property type="entry name" value="NEUTRAL CERAMIDASE"/>
    <property type="match status" value="1"/>
</dbReference>
<dbReference type="GO" id="GO:0016020">
    <property type="term" value="C:membrane"/>
    <property type="evidence" value="ECO:0007669"/>
    <property type="project" value="GOC"/>
</dbReference>
<dbReference type="Pfam" id="PF04734">
    <property type="entry name" value="Ceramidase_alk"/>
    <property type="match status" value="1"/>
</dbReference>
<dbReference type="GO" id="GO:0046512">
    <property type="term" value="P:sphingosine biosynthetic process"/>
    <property type="evidence" value="ECO:0007669"/>
    <property type="project" value="TreeGrafter"/>
</dbReference>